<name>A0A392M216_9FABA</name>
<evidence type="ECO:0000313" key="5">
    <source>
        <dbReference type="EMBL" id="MCH81321.1"/>
    </source>
</evidence>
<dbReference type="SUPFAM" id="SSF52540">
    <property type="entry name" value="P-loop containing nucleoside triphosphate hydrolases"/>
    <property type="match status" value="1"/>
</dbReference>
<dbReference type="Pfam" id="PF00931">
    <property type="entry name" value="NB-ARC"/>
    <property type="match status" value="1"/>
</dbReference>
<accession>A0A392M216</accession>
<evidence type="ECO:0000256" key="1">
    <source>
        <dbReference type="ARBA" id="ARBA00022614"/>
    </source>
</evidence>
<evidence type="ECO:0000256" key="2">
    <source>
        <dbReference type="ARBA" id="ARBA00022737"/>
    </source>
</evidence>
<gene>
    <name evidence="5" type="ORF">A2U01_0002106</name>
</gene>
<dbReference type="Proteomes" id="UP000265520">
    <property type="component" value="Unassembled WGS sequence"/>
</dbReference>
<feature type="domain" description="Disease resistance protein Roq1-like winged-helix" evidence="4">
    <location>
        <begin position="241"/>
        <end position="312"/>
    </location>
</feature>
<dbReference type="Gene3D" id="3.40.50.300">
    <property type="entry name" value="P-loop containing nucleotide triphosphate hydrolases"/>
    <property type="match status" value="1"/>
</dbReference>
<dbReference type="GO" id="GO:0006952">
    <property type="term" value="P:defense response"/>
    <property type="evidence" value="ECO:0007669"/>
    <property type="project" value="InterPro"/>
</dbReference>
<evidence type="ECO:0000313" key="6">
    <source>
        <dbReference type="Proteomes" id="UP000265520"/>
    </source>
</evidence>
<evidence type="ECO:0000259" key="3">
    <source>
        <dbReference type="Pfam" id="PF00931"/>
    </source>
</evidence>
<dbReference type="PANTHER" id="PTHR11017:SF219">
    <property type="entry name" value="ARCHAEAL ATPASE"/>
    <property type="match status" value="1"/>
</dbReference>
<dbReference type="GO" id="GO:0043531">
    <property type="term" value="F:ADP binding"/>
    <property type="evidence" value="ECO:0007669"/>
    <property type="project" value="InterPro"/>
</dbReference>
<dbReference type="InterPro" id="IPR002182">
    <property type="entry name" value="NB-ARC"/>
</dbReference>
<dbReference type="AlphaFoldDB" id="A0A392M216"/>
<keyword evidence="6" id="KW-1185">Reference proteome</keyword>
<dbReference type="InterPro" id="IPR044974">
    <property type="entry name" value="Disease_R_plants"/>
</dbReference>
<dbReference type="PANTHER" id="PTHR11017">
    <property type="entry name" value="LEUCINE-RICH REPEAT-CONTAINING PROTEIN"/>
    <property type="match status" value="1"/>
</dbReference>
<dbReference type="SUPFAM" id="SSF46785">
    <property type="entry name" value="Winged helix' DNA-binding domain"/>
    <property type="match status" value="1"/>
</dbReference>
<evidence type="ECO:0000259" key="4">
    <source>
        <dbReference type="Pfam" id="PF23282"/>
    </source>
</evidence>
<feature type="domain" description="NB-ARC" evidence="3">
    <location>
        <begin position="67"/>
        <end position="173"/>
    </location>
</feature>
<keyword evidence="2" id="KW-0677">Repeat</keyword>
<reference evidence="5 6" key="1">
    <citation type="journal article" date="2018" name="Front. Plant Sci.">
        <title>Red Clover (Trifolium pratense) and Zigzag Clover (T. medium) - A Picture of Genomic Similarities and Differences.</title>
        <authorList>
            <person name="Dluhosova J."/>
            <person name="Istvanek J."/>
            <person name="Nedelnik J."/>
            <person name="Repkova J."/>
        </authorList>
    </citation>
    <scope>NUCLEOTIDE SEQUENCE [LARGE SCALE GENOMIC DNA]</scope>
    <source>
        <strain evidence="6">cv. 10/8</strain>
        <tissue evidence="5">Leaf</tissue>
    </source>
</reference>
<dbReference type="Pfam" id="PF23282">
    <property type="entry name" value="WHD_ROQ1"/>
    <property type="match status" value="1"/>
</dbReference>
<protein>
    <submittedName>
        <fullName evidence="5">Resistance protein</fullName>
    </submittedName>
</protein>
<sequence length="359" mass="41277">NEYERNFIEKIVKDVSNKINRIPLYVADYLVGLKSRILEVNSLLNLESNDGVCIIGVHGTGDKYGLEYLQEQLLDKTVKLNIKIQNVSEGITFIRQRLSQKKVLLILDDVDKLKQLQCLIGEPNWLGQGSKVIITTRDRHLLASYGVERTYEVCGLNEEEALELFKWKVRKNKTVDSSYEYILNRAVNYASGLPLAIEVVGSYLAGQKISEWDSTLDKYERIIPTDIQSILEISYDALDEEVKSVFLDIACCFKDYRLVKVEEILHAHYGYCIKNHVVVLVEKSLIKIKHDSDVELHDLIEHMGKEIVRRESPKKPGKRSRCEKSSKKFESIGMGKISFRVSILLVFEHEVREYGTFDT</sequence>
<feature type="non-terminal residue" evidence="5">
    <location>
        <position position="1"/>
    </location>
</feature>
<dbReference type="EMBL" id="LXQA010002154">
    <property type="protein sequence ID" value="MCH81321.1"/>
    <property type="molecule type" value="Genomic_DNA"/>
</dbReference>
<comment type="caution">
    <text evidence="5">The sequence shown here is derived from an EMBL/GenBank/DDBJ whole genome shotgun (WGS) entry which is preliminary data.</text>
</comment>
<keyword evidence="1" id="KW-0433">Leucine-rich repeat</keyword>
<dbReference type="PRINTS" id="PR00364">
    <property type="entry name" value="DISEASERSIST"/>
</dbReference>
<dbReference type="InterPro" id="IPR058192">
    <property type="entry name" value="WHD_ROQ1-like"/>
</dbReference>
<dbReference type="InterPro" id="IPR027417">
    <property type="entry name" value="P-loop_NTPase"/>
</dbReference>
<proteinExistence type="predicted"/>
<dbReference type="InterPro" id="IPR036390">
    <property type="entry name" value="WH_DNA-bd_sf"/>
</dbReference>
<dbReference type="InterPro" id="IPR042197">
    <property type="entry name" value="Apaf_helical"/>
</dbReference>
<dbReference type="Gene3D" id="1.10.8.430">
    <property type="entry name" value="Helical domain of apoptotic protease-activating factors"/>
    <property type="match status" value="1"/>
</dbReference>
<organism evidence="5 6">
    <name type="scientific">Trifolium medium</name>
    <dbReference type="NCBI Taxonomy" id="97028"/>
    <lineage>
        <taxon>Eukaryota</taxon>
        <taxon>Viridiplantae</taxon>
        <taxon>Streptophyta</taxon>
        <taxon>Embryophyta</taxon>
        <taxon>Tracheophyta</taxon>
        <taxon>Spermatophyta</taxon>
        <taxon>Magnoliopsida</taxon>
        <taxon>eudicotyledons</taxon>
        <taxon>Gunneridae</taxon>
        <taxon>Pentapetalae</taxon>
        <taxon>rosids</taxon>
        <taxon>fabids</taxon>
        <taxon>Fabales</taxon>
        <taxon>Fabaceae</taxon>
        <taxon>Papilionoideae</taxon>
        <taxon>50 kb inversion clade</taxon>
        <taxon>NPAAA clade</taxon>
        <taxon>Hologalegina</taxon>
        <taxon>IRL clade</taxon>
        <taxon>Trifolieae</taxon>
        <taxon>Trifolium</taxon>
    </lineage>
</organism>